<feature type="transmembrane region" description="Helical" evidence="4">
    <location>
        <begin position="49"/>
        <end position="70"/>
    </location>
</feature>
<evidence type="ECO:0000313" key="5">
    <source>
        <dbReference type="EMBL" id="KAJ4981783.1"/>
    </source>
</evidence>
<gene>
    <name evidence="5" type="ORF">NE237_032620</name>
</gene>
<evidence type="ECO:0000256" key="3">
    <source>
        <dbReference type="ARBA" id="ARBA00022679"/>
    </source>
</evidence>
<dbReference type="Proteomes" id="UP001141806">
    <property type="component" value="Unassembled WGS sequence"/>
</dbReference>
<reference evidence="5" key="1">
    <citation type="journal article" date="2023" name="Plant J.">
        <title>The genome of the king protea, Protea cynaroides.</title>
        <authorList>
            <person name="Chang J."/>
            <person name="Duong T.A."/>
            <person name="Schoeman C."/>
            <person name="Ma X."/>
            <person name="Roodt D."/>
            <person name="Barker N."/>
            <person name="Li Z."/>
            <person name="Van de Peer Y."/>
            <person name="Mizrachi E."/>
        </authorList>
    </citation>
    <scope>NUCLEOTIDE SEQUENCE</scope>
    <source>
        <tissue evidence="5">Young leaves</tissue>
    </source>
</reference>
<evidence type="ECO:0000256" key="4">
    <source>
        <dbReference type="SAM" id="Phobius"/>
    </source>
</evidence>
<dbReference type="EMBL" id="JAMYWD010000001">
    <property type="protein sequence ID" value="KAJ4981783.1"/>
    <property type="molecule type" value="Genomic_DNA"/>
</dbReference>
<sequence>MLNCFLIRDSLCFTARNKGFPQWQNRGADSYPSLILKKLEAFYHFCRPYSFVGIEMVTLSVTFLPIGSIADLSPKFFIELLPLLLFQIMALQASLHIYIAAINQLFDVEIDKFSTRDIVAISFLSIGIVFMSKSPALLVVLVVSFMYGTGYSTNLPFLRWKRHPLLAISSTVLSCAFGIHIFSFIHIQKYVLGRSNLISKSMIFQTTMMCL</sequence>
<keyword evidence="3" id="KW-0808">Transferase</keyword>
<dbReference type="OrthoDB" id="1502398at2759"/>
<protein>
    <submittedName>
        <fullName evidence="5">Uncharacterized protein</fullName>
    </submittedName>
</protein>
<accession>A0A9Q0L3C3</accession>
<dbReference type="AlphaFoldDB" id="A0A9Q0L3C3"/>
<organism evidence="5 6">
    <name type="scientific">Protea cynaroides</name>
    <dbReference type="NCBI Taxonomy" id="273540"/>
    <lineage>
        <taxon>Eukaryota</taxon>
        <taxon>Viridiplantae</taxon>
        <taxon>Streptophyta</taxon>
        <taxon>Embryophyta</taxon>
        <taxon>Tracheophyta</taxon>
        <taxon>Spermatophyta</taxon>
        <taxon>Magnoliopsida</taxon>
        <taxon>Proteales</taxon>
        <taxon>Proteaceae</taxon>
        <taxon>Protea</taxon>
    </lineage>
</organism>
<keyword evidence="6" id="KW-1185">Reference proteome</keyword>
<comment type="similarity">
    <text evidence="2">Belongs to the UbiA prenyltransferase family.</text>
</comment>
<evidence type="ECO:0000313" key="6">
    <source>
        <dbReference type="Proteomes" id="UP001141806"/>
    </source>
</evidence>
<keyword evidence="4" id="KW-0812">Transmembrane</keyword>
<name>A0A9Q0L3C3_9MAGN</name>
<dbReference type="PANTHER" id="PTHR43009:SF7">
    <property type="entry name" value="HOMOGENTISATE GERANYLGERANYLTRANSFERASE, CHLOROPLASTIC"/>
    <property type="match status" value="1"/>
</dbReference>
<dbReference type="PANTHER" id="PTHR43009">
    <property type="entry name" value="HOMOGENTISATE SOLANESYLTRANSFERASE, CHLOROPLASTIC"/>
    <property type="match status" value="1"/>
</dbReference>
<keyword evidence="4" id="KW-1133">Transmembrane helix</keyword>
<comment type="subcellular location">
    <subcellularLocation>
        <location evidence="1">Plastid</location>
        <location evidence="1">Chloroplast membrane</location>
        <topology evidence="1">Multi-pass membrane protein</topology>
    </subcellularLocation>
</comment>
<evidence type="ECO:0000256" key="1">
    <source>
        <dbReference type="ARBA" id="ARBA00004508"/>
    </source>
</evidence>
<comment type="caution">
    <text evidence="5">The sequence shown here is derived from an EMBL/GenBank/DDBJ whole genome shotgun (WGS) entry which is preliminary data.</text>
</comment>
<feature type="transmembrane region" description="Helical" evidence="4">
    <location>
        <begin position="82"/>
        <end position="106"/>
    </location>
</feature>
<feature type="transmembrane region" description="Helical" evidence="4">
    <location>
        <begin position="118"/>
        <end position="145"/>
    </location>
</feature>
<keyword evidence="4" id="KW-0472">Membrane</keyword>
<evidence type="ECO:0000256" key="2">
    <source>
        <dbReference type="ARBA" id="ARBA00005985"/>
    </source>
</evidence>
<dbReference type="GO" id="GO:0016740">
    <property type="term" value="F:transferase activity"/>
    <property type="evidence" value="ECO:0007669"/>
    <property type="project" value="UniProtKB-KW"/>
</dbReference>
<proteinExistence type="inferred from homology"/>
<feature type="transmembrane region" description="Helical" evidence="4">
    <location>
        <begin position="165"/>
        <end position="185"/>
    </location>
</feature>